<accession>A0A2U2B3W0</accession>
<keyword evidence="2" id="KW-1185">Reference proteome</keyword>
<proteinExistence type="predicted"/>
<reference evidence="1 2" key="1">
    <citation type="submission" date="2018-05" db="EMBL/GenBank/DDBJ databases">
        <title>Marinilabilia rubrum sp. nov., isolated from saltern sediment.</title>
        <authorList>
            <person name="Zhang R."/>
        </authorList>
    </citation>
    <scope>NUCLEOTIDE SEQUENCE [LARGE SCALE GENOMIC DNA]</scope>
    <source>
        <strain evidence="1 2">WTE16</strain>
    </source>
</reference>
<evidence type="ECO:0000313" key="2">
    <source>
        <dbReference type="Proteomes" id="UP000244956"/>
    </source>
</evidence>
<protein>
    <submittedName>
        <fullName evidence="1">Uncharacterized protein</fullName>
    </submittedName>
</protein>
<name>A0A2U2B3W0_9BACT</name>
<gene>
    <name evidence="1" type="ORF">DDZ16_19120</name>
</gene>
<sequence length="73" mass="8626">MHKHLTSINEMKIIPIVARKATSESFKNAIKEKLSVIFKEGRNIVEMRPNGEKIVKHRLNYTHRNLEKKFKLL</sequence>
<organism evidence="1 2">
    <name type="scientific">Marinilabilia rubra</name>
    <dbReference type="NCBI Taxonomy" id="2162893"/>
    <lineage>
        <taxon>Bacteria</taxon>
        <taxon>Pseudomonadati</taxon>
        <taxon>Bacteroidota</taxon>
        <taxon>Bacteroidia</taxon>
        <taxon>Marinilabiliales</taxon>
        <taxon>Marinilabiliaceae</taxon>
        <taxon>Marinilabilia</taxon>
    </lineage>
</organism>
<comment type="caution">
    <text evidence="1">The sequence shown here is derived from an EMBL/GenBank/DDBJ whole genome shotgun (WGS) entry which is preliminary data.</text>
</comment>
<dbReference type="Proteomes" id="UP000244956">
    <property type="component" value="Unassembled WGS sequence"/>
</dbReference>
<dbReference type="AlphaFoldDB" id="A0A2U2B3W0"/>
<dbReference type="EMBL" id="QEWP01000026">
    <property type="protein sequence ID" value="PWD97748.1"/>
    <property type="molecule type" value="Genomic_DNA"/>
</dbReference>
<evidence type="ECO:0000313" key="1">
    <source>
        <dbReference type="EMBL" id="PWD97748.1"/>
    </source>
</evidence>